<proteinExistence type="predicted"/>
<evidence type="ECO:0000313" key="3">
    <source>
        <dbReference type="EMBL" id="ASK64164.1"/>
    </source>
</evidence>
<feature type="domain" description="Transposase IS116/IS110/IS902 C-terminal" evidence="2">
    <location>
        <begin position="274"/>
        <end position="361"/>
    </location>
</feature>
<dbReference type="PANTHER" id="PTHR33055:SF13">
    <property type="entry name" value="TRANSPOSASE"/>
    <property type="match status" value="1"/>
</dbReference>
<dbReference type="InterPro" id="IPR047650">
    <property type="entry name" value="Transpos_IS110"/>
</dbReference>
<reference evidence="3 4" key="1">
    <citation type="submission" date="2017-07" db="EMBL/GenBank/DDBJ databases">
        <title>Virgibacillus sp. LM2416.</title>
        <authorList>
            <person name="Tak E.J."/>
            <person name="Bae J.-W."/>
        </authorList>
    </citation>
    <scope>NUCLEOTIDE SEQUENCE [LARGE SCALE GENOMIC DNA]</scope>
    <source>
        <strain evidence="3 4">LM2416</strain>
    </source>
</reference>
<keyword evidence="4" id="KW-1185">Reference proteome</keyword>
<evidence type="ECO:0000313" key="4">
    <source>
        <dbReference type="Proteomes" id="UP000198312"/>
    </source>
</evidence>
<feature type="domain" description="Transposase IS110-like N-terminal" evidence="1">
    <location>
        <begin position="5"/>
        <end position="163"/>
    </location>
</feature>
<dbReference type="AlphaFoldDB" id="A0A220U797"/>
<dbReference type="EMBL" id="CP022315">
    <property type="protein sequence ID" value="ASK64164.1"/>
    <property type="molecule type" value="Genomic_DNA"/>
</dbReference>
<dbReference type="NCBIfam" id="NF033542">
    <property type="entry name" value="transpos_IS110"/>
    <property type="match status" value="1"/>
</dbReference>
<dbReference type="Pfam" id="PF02371">
    <property type="entry name" value="Transposase_20"/>
    <property type="match status" value="1"/>
</dbReference>
<dbReference type="GO" id="GO:0003677">
    <property type="term" value="F:DNA binding"/>
    <property type="evidence" value="ECO:0007669"/>
    <property type="project" value="InterPro"/>
</dbReference>
<dbReference type="InterPro" id="IPR003346">
    <property type="entry name" value="Transposase_20"/>
</dbReference>
<name>A0A220U797_9BACI</name>
<protein>
    <submittedName>
        <fullName evidence="3">IS110 family transposase</fullName>
    </submittedName>
</protein>
<dbReference type="Pfam" id="PF01548">
    <property type="entry name" value="DEDD_Tnp_IS110"/>
    <property type="match status" value="1"/>
</dbReference>
<organism evidence="3 4">
    <name type="scientific">Virgibacillus phasianinus</name>
    <dbReference type="NCBI Taxonomy" id="2017483"/>
    <lineage>
        <taxon>Bacteria</taxon>
        <taxon>Bacillati</taxon>
        <taxon>Bacillota</taxon>
        <taxon>Bacilli</taxon>
        <taxon>Bacillales</taxon>
        <taxon>Bacillaceae</taxon>
        <taxon>Virgibacillus</taxon>
    </lineage>
</organism>
<evidence type="ECO:0000259" key="1">
    <source>
        <dbReference type="Pfam" id="PF01548"/>
    </source>
</evidence>
<dbReference type="KEGG" id="vil:CFK37_19425"/>
<accession>A0A220U797</accession>
<dbReference type="GO" id="GO:0004803">
    <property type="term" value="F:transposase activity"/>
    <property type="evidence" value="ECO:0007669"/>
    <property type="project" value="InterPro"/>
</dbReference>
<dbReference type="OrthoDB" id="9790935at2"/>
<dbReference type="PANTHER" id="PTHR33055">
    <property type="entry name" value="TRANSPOSASE FOR INSERTION SEQUENCE ELEMENT IS1111A"/>
    <property type="match status" value="1"/>
</dbReference>
<evidence type="ECO:0000259" key="2">
    <source>
        <dbReference type="Pfam" id="PF02371"/>
    </source>
</evidence>
<dbReference type="RefSeq" id="WP_089063422.1">
    <property type="nucleotide sequence ID" value="NZ_CP022315.1"/>
</dbReference>
<dbReference type="Proteomes" id="UP000198312">
    <property type="component" value="Chromosome"/>
</dbReference>
<dbReference type="InterPro" id="IPR002525">
    <property type="entry name" value="Transp_IS110-like_N"/>
</dbReference>
<dbReference type="GO" id="GO:0006313">
    <property type="term" value="P:DNA transposition"/>
    <property type="evidence" value="ECO:0007669"/>
    <property type="project" value="InterPro"/>
</dbReference>
<gene>
    <name evidence="3" type="ORF">CFK37_19425</name>
</gene>
<sequence>MDPVIGLDIAKGESQVQAFLQRKESYGKSFKFEHHLQGLHTFYQFYQEVEQVSGHPPVVIFESTGHYHEPVLQFLEDHDITYYLINPVVSYEARKTSLRKVKTDKIDAFHLGELYYKEDLEAFQRKTEQYLNLRQLTRQHSALTDSYVEIKLQFQAALEQIFPEYHNVFSNLCGKLSLKTLLHYPTSADIQEVSHHALATEMRQFGARRSDAWFLDKATQLKVAAARNPFRGAICHGQVLSLQMYIQMVFQYQEHLSKLQHEIDTLAQSFGDYDLIRSIPGIGEKIAATIISEIGGMNQFERPKQLVAYAGLDPSVFESGKFKATINRITKRGSSRLRQALYTAVQCGLAKSRNKKIIAFYERKRNEGKPHKVAVIACANKLIHWIHAMLKRQEAFVDQS</sequence>